<reference evidence="2 3" key="1">
    <citation type="submission" date="2019-12" db="EMBL/GenBank/DDBJ databases">
        <authorList>
            <person name="Dong K."/>
        </authorList>
    </citation>
    <scope>NUCLEOTIDE SEQUENCE [LARGE SCALE GENOMIC DNA]</scope>
    <source>
        <strain evidence="2 3">JCM 31225</strain>
    </source>
</reference>
<dbReference type="RefSeq" id="WP_160367547.1">
    <property type="nucleotide sequence ID" value="NZ_WSQA01000002.1"/>
</dbReference>
<gene>
    <name evidence="2" type="ORF">GQF63_02520</name>
</gene>
<feature type="signal peptide" evidence="1">
    <location>
        <begin position="1"/>
        <end position="19"/>
    </location>
</feature>
<comment type="caution">
    <text evidence="2">The sequence shown here is derived from an EMBL/GenBank/DDBJ whole genome shotgun (WGS) entry which is preliminary data.</text>
</comment>
<evidence type="ECO:0008006" key="4">
    <source>
        <dbReference type="Google" id="ProtNLM"/>
    </source>
</evidence>
<dbReference type="Proteomes" id="UP000435036">
    <property type="component" value="Unassembled WGS sequence"/>
</dbReference>
<dbReference type="AlphaFoldDB" id="A0A6N8KVY3"/>
<dbReference type="EMBL" id="WSQA01000002">
    <property type="protein sequence ID" value="MVZ60889.1"/>
    <property type="molecule type" value="Genomic_DNA"/>
</dbReference>
<dbReference type="OrthoDB" id="1091850at2"/>
<evidence type="ECO:0000256" key="1">
    <source>
        <dbReference type="SAM" id="SignalP"/>
    </source>
</evidence>
<proteinExistence type="predicted"/>
<organism evidence="2 3">
    <name type="scientific">Sphingobacterium humi</name>
    <dbReference type="NCBI Taxonomy" id="1796905"/>
    <lineage>
        <taxon>Bacteria</taxon>
        <taxon>Pseudomonadati</taxon>
        <taxon>Bacteroidota</taxon>
        <taxon>Sphingobacteriia</taxon>
        <taxon>Sphingobacteriales</taxon>
        <taxon>Sphingobacteriaceae</taxon>
        <taxon>Sphingobacterium</taxon>
    </lineage>
</organism>
<protein>
    <recommendedName>
        <fullName evidence="4">DUF4270 family protein</fullName>
    </recommendedName>
</protein>
<name>A0A6N8KVY3_9SPHI</name>
<accession>A0A6N8KVY3</accession>
<keyword evidence="3" id="KW-1185">Reference proteome</keyword>
<sequence>MNKKIIFAMAMLVAMIASSCQKDLLQNPNNSTIHTVVYNPVNEPSKVKAINASVIDNFESFDKNQTWFDFTTVSPQAQGKSSNRDAWHLGFYSQPGNITVNGISSNLLVYLNYSVKTQGMLIEGATSLGSAMEKQSKLEEAFTLMNAGTFGMGDLSTFDFHREGQFVIGSPIVRPSSVYLIRTATAVQVHPDDPTTTNLFLVAVEATNDAYTLSYQGLTRKNASEWQLAKKANKLNIPKSKDYQSRFVNFSSENIRDDIQPKINKWNLGLSAVFLKRYLNPNFGGGAYAFAVKGVVLNNNPKVQIYRVQSTESNAGAPGPFDPNYTWQNDPALDDKNDITVDFDNYVAANIDDSKFSSNSQEEIGQYFRSLDLGKYRVFVDRFYVIKLQNGDVYKLRFLPLGEGNSSAVNDGIQIKYEKIATTL</sequence>
<keyword evidence="1" id="KW-0732">Signal</keyword>
<evidence type="ECO:0000313" key="2">
    <source>
        <dbReference type="EMBL" id="MVZ60889.1"/>
    </source>
</evidence>
<dbReference type="PROSITE" id="PS51257">
    <property type="entry name" value="PROKAR_LIPOPROTEIN"/>
    <property type="match status" value="1"/>
</dbReference>
<feature type="chain" id="PRO_5026866037" description="DUF4270 family protein" evidence="1">
    <location>
        <begin position="20"/>
        <end position="424"/>
    </location>
</feature>
<evidence type="ECO:0000313" key="3">
    <source>
        <dbReference type="Proteomes" id="UP000435036"/>
    </source>
</evidence>